<dbReference type="GO" id="GO:0005783">
    <property type="term" value="C:endoplasmic reticulum"/>
    <property type="evidence" value="ECO:0007669"/>
    <property type="project" value="TreeGrafter"/>
</dbReference>
<dbReference type="GO" id="GO:0062101">
    <property type="term" value="F:peptidyl-aspartic acid 3-dioxygenase activity"/>
    <property type="evidence" value="ECO:0007669"/>
    <property type="project" value="InterPro"/>
</dbReference>
<dbReference type="PANTHER" id="PTHR12366">
    <property type="entry name" value="ASPARTYL/ASPARAGINYL BETA-HYDROXYLASE"/>
    <property type="match status" value="1"/>
</dbReference>
<dbReference type="InterPro" id="IPR039038">
    <property type="entry name" value="ASPH"/>
</dbReference>
<name>A0A8J9Z523_BRALA</name>
<dbReference type="InterPro" id="IPR011990">
    <property type="entry name" value="TPR-like_helical_dom_sf"/>
</dbReference>
<protein>
    <submittedName>
        <fullName evidence="1">Hypp8029 protein</fullName>
    </submittedName>
</protein>
<gene>
    <name evidence="1" type="primary">Hypp8029</name>
    <name evidence="1" type="ORF">BLAG_LOCUS9392</name>
</gene>
<dbReference type="PANTHER" id="PTHR12366:SF29">
    <property type="entry name" value="ASPARTYL BETA-HYDROXYLASE, ISOFORM L"/>
    <property type="match status" value="1"/>
</dbReference>
<sequence>MHGSILFVTGKVKKVKESMAKSKKKDLITNSEDKKIRKKLDEADKLVDEGDYDAALKKYDSLLDIFPDSPRALFGRAQAEDKVAEKWKSNEWLQACIDSYGKVPTQRNCPKELKKQALLRQANRLSFYEVYD</sequence>
<dbReference type="Proteomes" id="UP000838412">
    <property type="component" value="Chromosome 16"/>
</dbReference>
<dbReference type="Gene3D" id="1.25.40.10">
    <property type="entry name" value="Tetratricopeptide repeat domain"/>
    <property type="match status" value="1"/>
</dbReference>
<accession>A0A8J9Z523</accession>
<reference evidence="1" key="1">
    <citation type="submission" date="2022-01" db="EMBL/GenBank/DDBJ databases">
        <authorList>
            <person name="Braso-Vives M."/>
        </authorList>
    </citation>
    <scope>NUCLEOTIDE SEQUENCE</scope>
</reference>
<organism evidence="1 2">
    <name type="scientific">Branchiostoma lanceolatum</name>
    <name type="common">Common lancelet</name>
    <name type="synonym">Amphioxus lanceolatum</name>
    <dbReference type="NCBI Taxonomy" id="7740"/>
    <lineage>
        <taxon>Eukaryota</taxon>
        <taxon>Metazoa</taxon>
        <taxon>Chordata</taxon>
        <taxon>Cephalochordata</taxon>
        <taxon>Leptocardii</taxon>
        <taxon>Amphioxiformes</taxon>
        <taxon>Branchiostomatidae</taxon>
        <taxon>Branchiostoma</taxon>
    </lineage>
</organism>
<dbReference type="AlphaFoldDB" id="A0A8J9Z523"/>
<proteinExistence type="predicted"/>
<dbReference type="OrthoDB" id="438431at2759"/>
<dbReference type="SUPFAM" id="SSF48452">
    <property type="entry name" value="TPR-like"/>
    <property type="match status" value="1"/>
</dbReference>
<keyword evidence="2" id="KW-1185">Reference proteome</keyword>
<dbReference type="EMBL" id="OV696701">
    <property type="protein sequence ID" value="CAH1247847.1"/>
    <property type="molecule type" value="Genomic_DNA"/>
</dbReference>
<evidence type="ECO:0000313" key="2">
    <source>
        <dbReference type="Proteomes" id="UP000838412"/>
    </source>
</evidence>
<evidence type="ECO:0000313" key="1">
    <source>
        <dbReference type="EMBL" id="CAH1247847.1"/>
    </source>
</evidence>